<protein>
    <submittedName>
        <fullName evidence="2">Uncharacterized protein</fullName>
    </submittedName>
</protein>
<name>A0ABY7DF85_MYAAR</name>
<evidence type="ECO:0000313" key="3">
    <source>
        <dbReference type="Proteomes" id="UP001164746"/>
    </source>
</evidence>
<dbReference type="EMBL" id="CP111013">
    <property type="protein sequence ID" value="WAQ96312.1"/>
    <property type="molecule type" value="Genomic_DNA"/>
</dbReference>
<reference evidence="2" key="1">
    <citation type="submission" date="2022-11" db="EMBL/GenBank/DDBJ databases">
        <title>Centuries of genome instability and evolution in soft-shell clam transmissible cancer (bioRxiv).</title>
        <authorList>
            <person name="Hart S.F.M."/>
            <person name="Yonemitsu M.A."/>
            <person name="Giersch R.M."/>
            <person name="Beal B.F."/>
            <person name="Arriagada G."/>
            <person name="Davis B.W."/>
            <person name="Ostrander E.A."/>
            <person name="Goff S.P."/>
            <person name="Metzger M.J."/>
        </authorList>
    </citation>
    <scope>NUCLEOTIDE SEQUENCE</scope>
    <source>
        <strain evidence="2">MELC-2E11</strain>
        <tissue evidence="2">Siphon/mantle</tissue>
    </source>
</reference>
<gene>
    <name evidence="2" type="ORF">MAR_029002</name>
</gene>
<proteinExistence type="predicted"/>
<sequence>MLRFLLVGLFVTVFVSLPSVRTDDELTEKELLKAVERALDGQIKDREVRTTDASDVEELVCQGNQDCKDCFAVCDDDEQCAINCVLRIGQDGEDKQDKQGRSII</sequence>
<accession>A0ABY7DF85</accession>
<keyword evidence="1" id="KW-0732">Signal</keyword>
<feature type="chain" id="PRO_5045071946" evidence="1">
    <location>
        <begin position="23"/>
        <end position="104"/>
    </location>
</feature>
<dbReference type="Proteomes" id="UP001164746">
    <property type="component" value="Chromosome 2"/>
</dbReference>
<evidence type="ECO:0000256" key="1">
    <source>
        <dbReference type="SAM" id="SignalP"/>
    </source>
</evidence>
<feature type="signal peptide" evidence="1">
    <location>
        <begin position="1"/>
        <end position="22"/>
    </location>
</feature>
<keyword evidence="3" id="KW-1185">Reference proteome</keyword>
<feature type="non-terminal residue" evidence="2">
    <location>
        <position position="1"/>
    </location>
</feature>
<evidence type="ECO:0000313" key="2">
    <source>
        <dbReference type="EMBL" id="WAQ96312.1"/>
    </source>
</evidence>
<organism evidence="2 3">
    <name type="scientific">Mya arenaria</name>
    <name type="common">Soft-shell clam</name>
    <dbReference type="NCBI Taxonomy" id="6604"/>
    <lineage>
        <taxon>Eukaryota</taxon>
        <taxon>Metazoa</taxon>
        <taxon>Spiralia</taxon>
        <taxon>Lophotrochozoa</taxon>
        <taxon>Mollusca</taxon>
        <taxon>Bivalvia</taxon>
        <taxon>Autobranchia</taxon>
        <taxon>Heteroconchia</taxon>
        <taxon>Euheterodonta</taxon>
        <taxon>Imparidentia</taxon>
        <taxon>Neoheterodontei</taxon>
        <taxon>Myida</taxon>
        <taxon>Myoidea</taxon>
        <taxon>Myidae</taxon>
        <taxon>Mya</taxon>
    </lineage>
</organism>